<gene>
    <name evidence="2" type="ORF">ADIWIN_0742</name>
</gene>
<dbReference type="EMBL" id="ATMR01000042">
    <property type="protein sequence ID" value="EPR74165.1"/>
    <property type="molecule type" value="Genomic_DNA"/>
</dbReference>
<dbReference type="AlphaFoldDB" id="S7VV86"/>
<keyword evidence="1" id="KW-0472">Membrane</keyword>
<comment type="caution">
    <text evidence="2">The sequence shown here is derived from an EMBL/GenBank/DDBJ whole genome shotgun (WGS) entry which is preliminary data.</text>
</comment>
<keyword evidence="1" id="KW-1133">Transmembrane helix</keyword>
<evidence type="ECO:0000313" key="3">
    <source>
        <dbReference type="Proteomes" id="UP000014962"/>
    </source>
</evidence>
<sequence length="256" mass="29764">MIKFFRKIRQNMITENRASKYLLYAFGEIILVVIGILIALYLNNKQEVYSIQKQQENYLRQIKGEMENNLKSLAIEEKDLSQKMEHAIKVLNIMSNDSLIDNLSETEISSLINGFLITDIVLFYEDGALNQIIYSGGLKEIKNDSISSLLASWEGKINRVRLQEEQVAAGQENLIHYVYQHGNFRNLSDDLGYSKELGIAMSEHKKGNKHLFRSKEYENYIFQFVGFGYSLQNREYPNFKKDIQLLITLIDKELKD</sequence>
<keyword evidence="3" id="KW-1185">Reference proteome</keyword>
<reference evidence="2 3" key="1">
    <citation type="journal article" date="2013" name="Genome Announc.">
        <title>Draft Genome Sequence of Winogradskyella psychrotolerans RS-3T, Isolated from the Marine Transect of Kongsfjorden, Ny-Alesund, Svalbard, Arctic Ocean.</title>
        <authorList>
            <person name="Kumar Pinnaka A."/>
            <person name="Ara S."/>
            <person name="Singh A."/>
            <person name="Shivaji S."/>
        </authorList>
    </citation>
    <scope>NUCLEOTIDE SEQUENCE [LARGE SCALE GENOMIC DNA]</scope>
    <source>
        <strain evidence="2 3">RS-3</strain>
    </source>
</reference>
<evidence type="ECO:0000256" key="1">
    <source>
        <dbReference type="SAM" id="Phobius"/>
    </source>
</evidence>
<organism evidence="2 3">
    <name type="scientific">Winogradskyella psychrotolerans RS-3</name>
    <dbReference type="NCBI Taxonomy" id="641526"/>
    <lineage>
        <taxon>Bacteria</taxon>
        <taxon>Pseudomonadati</taxon>
        <taxon>Bacteroidota</taxon>
        <taxon>Flavobacteriia</taxon>
        <taxon>Flavobacteriales</taxon>
        <taxon>Flavobacteriaceae</taxon>
        <taxon>Winogradskyella</taxon>
    </lineage>
</organism>
<evidence type="ECO:0000313" key="2">
    <source>
        <dbReference type="EMBL" id="EPR74165.1"/>
    </source>
</evidence>
<dbReference type="eggNOG" id="ENOG5032TSR">
    <property type="taxonomic scope" value="Bacteria"/>
</dbReference>
<dbReference type="STRING" id="641526.ADIWIN_0742"/>
<accession>S7VV86</accession>
<name>S7VV86_9FLAO</name>
<dbReference type="Proteomes" id="UP000014962">
    <property type="component" value="Unassembled WGS sequence"/>
</dbReference>
<feature type="transmembrane region" description="Helical" evidence="1">
    <location>
        <begin position="21"/>
        <end position="42"/>
    </location>
</feature>
<protein>
    <submittedName>
        <fullName evidence="2">Uncharacterized protein</fullName>
    </submittedName>
</protein>
<keyword evidence="1" id="KW-0812">Transmembrane</keyword>
<dbReference type="PATRIC" id="fig|641526.4.peg.734"/>
<proteinExistence type="predicted"/>